<feature type="non-terminal residue" evidence="1">
    <location>
        <position position="1"/>
    </location>
</feature>
<protein>
    <submittedName>
        <fullName evidence="1">Uncharacterized protein</fullName>
    </submittedName>
</protein>
<name>A0A964XRV0_9PROT</name>
<reference evidence="1" key="1">
    <citation type="submission" date="2018-10" db="EMBL/GenBank/DDBJ databases">
        <title>Iterative Subtractive Binning of Freshwater Chronoseries Metagenomes Recovers Nearly Complete Genomes from over Four Hundred Novel Species.</title>
        <authorList>
            <person name="Rodriguez-R L.M."/>
            <person name="Tsementzi D."/>
            <person name="Luo C."/>
            <person name="Konstantinidis K.T."/>
        </authorList>
    </citation>
    <scope>NUCLEOTIDE SEQUENCE</scope>
    <source>
        <strain evidence="1">WB7_6_001</strain>
    </source>
</reference>
<proteinExistence type="predicted"/>
<evidence type="ECO:0000313" key="2">
    <source>
        <dbReference type="Proteomes" id="UP000713222"/>
    </source>
</evidence>
<gene>
    <name evidence="1" type="ORF">EBV32_05150</name>
</gene>
<dbReference type="AlphaFoldDB" id="A0A964XRV0"/>
<organism evidence="1 2">
    <name type="scientific">Candidatus Fonsibacter lacus</name>
    <dbReference type="NCBI Taxonomy" id="2576439"/>
    <lineage>
        <taxon>Bacteria</taxon>
        <taxon>Pseudomonadati</taxon>
        <taxon>Pseudomonadota</taxon>
        <taxon>Alphaproteobacteria</taxon>
        <taxon>Candidatus Pelagibacterales</taxon>
        <taxon>Candidatus Pelagibacterales incertae sedis</taxon>
        <taxon>Candidatus Fonsibacter</taxon>
    </lineage>
</organism>
<evidence type="ECO:0000313" key="1">
    <source>
        <dbReference type="EMBL" id="NBN88455.1"/>
    </source>
</evidence>
<accession>A0A964XRV0</accession>
<dbReference type="Proteomes" id="UP000713222">
    <property type="component" value="Unassembled WGS sequence"/>
</dbReference>
<sequence>YTEGDWKGHLKPPLKDHIEGGKAFLNRCDDMFVIHRLIKHEEMKYKTMVGVEKVKDMDTGGKHTGLNEQVLCNFNYGLGFEVYGVNPIEVIKHGF</sequence>
<comment type="caution">
    <text evidence="1">The sequence shown here is derived from an EMBL/GenBank/DDBJ whole genome shotgun (WGS) entry which is preliminary data.</text>
</comment>
<dbReference type="EMBL" id="RGET01000131">
    <property type="protein sequence ID" value="NBN88455.1"/>
    <property type="molecule type" value="Genomic_DNA"/>
</dbReference>